<gene>
    <name evidence="2" type="ORF">VSA01S_37750</name>
</gene>
<feature type="signal peptide" evidence="1">
    <location>
        <begin position="1"/>
        <end position="21"/>
    </location>
</feature>
<name>A0A511QK18_9VIBR</name>
<accession>A0A511QK18</accession>
<proteinExistence type="predicted"/>
<evidence type="ECO:0000313" key="3">
    <source>
        <dbReference type="Proteomes" id="UP000321922"/>
    </source>
</evidence>
<sequence length="96" mass="10747">MKFTIPLLLSVAVLSPNMSVAAENKIQVTSDKEQVVSHYQQTHISDYLPIEKGNYYEITTSGGRTFTVYVDNIKGSWISTGGRYFNIDNITSVIKI</sequence>
<dbReference type="OrthoDB" id="9916828at2"/>
<keyword evidence="3" id="KW-1185">Reference proteome</keyword>
<evidence type="ECO:0000256" key="1">
    <source>
        <dbReference type="SAM" id="SignalP"/>
    </source>
</evidence>
<comment type="caution">
    <text evidence="2">The sequence shown here is derived from an EMBL/GenBank/DDBJ whole genome shotgun (WGS) entry which is preliminary data.</text>
</comment>
<feature type="chain" id="PRO_5022152262" evidence="1">
    <location>
        <begin position="22"/>
        <end position="96"/>
    </location>
</feature>
<keyword evidence="1" id="KW-0732">Signal</keyword>
<evidence type="ECO:0000313" key="2">
    <source>
        <dbReference type="EMBL" id="GEM77663.1"/>
    </source>
</evidence>
<dbReference type="RefSeq" id="WP_039983685.1">
    <property type="nucleotide sequence ID" value="NZ_BAOJ01000276.1"/>
</dbReference>
<dbReference type="EMBL" id="BJXJ01000081">
    <property type="protein sequence ID" value="GEM77663.1"/>
    <property type="molecule type" value="Genomic_DNA"/>
</dbReference>
<dbReference type="AlphaFoldDB" id="A0A511QK18"/>
<dbReference type="Proteomes" id="UP000321922">
    <property type="component" value="Unassembled WGS sequence"/>
</dbReference>
<reference evidence="2 3" key="1">
    <citation type="submission" date="2019-07" db="EMBL/GenBank/DDBJ databases">
        <title>Whole genome shotgun sequence of Vibrio sagamiensis NBRC 104589.</title>
        <authorList>
            <person name="Hosoyama A."/>
            <person name="Uohara A."/>
            <person name="Ohji S."/>
            <person name="Ichikawa N."/>
        </authorList>
    </citation>
    <scope>NUCLEOTIDE SEQUENCE [LARGE SCALE GENOMIC DNA]</scope>
    <source>
        <strain evidence="2 3">NBRC 104589</strain>
    </source>
</reference>
<organism evidence="2 3">
    <name type="scientific">Vibrio sagamiensis NBRC 104589</name>
    <dbReference type="NCBI Taxonomy" id="1219064"/>
    <lineage>
        <taxon>Bacteria</taxon>
        <taxon>Pseudomonadati</taxon>
        <taxon>Pseudomonadota</taxon>
        <taxon>Gammaproteobacteria</taxon>
        <taxon>Vibrionales</taxon>
        <taxon>Vibrionaceae</taxon>
        <taxon>Vibrio</taxon>
    </lineage>
</organism>
<protein>
    <submittedName>
        <fullName evidence="2">Uncharacterized protein</fullName>
    </submittedName>
</protein>